<reference evidence="3 4" key="1">
    <citation type="submission" date="2017-08" db="EMBL/GenBank/DDBJ databases">
        <title>Acidophilic green algal genome provides insights into adaptation to an acidic environment.</title>
        <authorList>
            <person name="Hirooka S."/>
            <person name="Hirose Y."/>
            <person name="Kanesaki Y."/>
            <person name="Higuchi S."/>
            <person name="Fujiwara T."/>
            <person name="Onuma R."/>
            <person name="Era A."/>
            <person name="Ohbayashi R."/>
            <person name="Uzuka A."/>
            <person name="Nozaki H."/>
            <person name="Yoshikawa H."/>
            <person name="Miyagishima S.Y."/>
        </authorList>
    </citation>
    <scope>NUCLEOTIDE SEQUENCE [LARGE SCALE GENOMIC DNA]</scope>
    <source>
        <strain evidence="3 4">NIES-2499</strain>
    </source>
</reference>
<feature type="compositionally biased region" description="Low complexity" evidence="2">
    <location>
        <begin position="1389"/>
        <end position="1398"/>
    </location>
</feature>
<feature type="region of interest" description="Disordered" evidence="2">
    <location>
        <begin position="640"/>
        <end position="731"/>
    </location>
</feature>
<feature type="region of interest" description="Disordered" evidence="2">
    <location>
        <begin position="1"/>
        <end position="389"/>
    </location>
</feature>
<feature type="compositionally biased region" description="Polar residues" evidence="2">
    <location>
        <begin position="903"/>
        <end position="916"/>
    </location>
</feature>
<dbReference type="Proteomes" id="UP000232323">
    <property type="component" value="Unassembled WGS sequence"/>
</dbReference>
<feature type="compositionally biased region" description="Basic and acidic residues" evidence="2">
    <location>
        <begin position="96"/>
        <end position="105"/>
    </location>
</feature>
<feature type="compositionally biased region" description="Polar residues" evidence="2">
    <location>
        <begin position="378"/>
        <end position="388"/>
    </location>
</feature>
<feature type="compositionally biased region" description="Polar residues" evidence="2">
    <location>
        <begin position="672"/>
        <end position="682"/>
    </location>
</feature>
<sequence length="1902" mass="201031">MQLLRSTLSVETERLETESNNRLTSTDVLSTDEKSEVTAPFGAQDHDTPTQHAEGTQKLESQPLETEGQTDSESSSFFSDEDMEDEVTVGVADEPGMQKRVHEDALALTESAPPDGNEDLATSAREGASVDGHLSVTGPTPSDDDDDEQAKAWAAPIISDSDNQYSQGEEVAPPEAEGMAEQEEVAPPETEDMAGDEAAPPEAAGMAGEEAAPPETEDMAGEEAAPPEAEDMAGEEAATPTAEDMAGEEAAPPEVEGMAGEEAAPPETEDMAGEEAAPPTAEDMAGEEAAPPETEDMAGEEAAPFETEGMAREEAAPPEAEGMAGEEAAPPETEGMAGEEARTHAAEDLGEEMSIPVSAKDNEDGEESGPDGVDRNEGTTSSNANLIENRQAHCGVQDCLNKSENGRDIVPILLEELEEKCPASQLASEVNAEGQAVALGTEGGEVIALDVDDSAVPLDILRALRAGDQAALRAGDQAALRAGDQAALRAGDQAVGGMASFGAEHQTKDVLTDVGGSDDMQAPRASEEGHDLHQEAAVLYLQDPSEEEASVLDAEDDVQEGEAPLFTREHAEERGDASHAFEFTPVPSVEERYESDDGGEGNEALFPIDYGMLDCMSLHDEPALNGPWGMLEVVPELPEEEAKEAADVEMEEIGSEQAGSKTQPSLLKASSVHGNTSLQSQEPFKRAASASSTPAATFVSTTTSSWSAPEPSTQRALTEEPAVLTGSPDKAQVYGEHTAAASSSSSLEAPDKAVPKAVPDVTKTVFTLAASSKVGQPLVKKLSMDKTAPLSQPGQSSKTFQPTSRPLSSTSALEASKALQPTRPASSNPNQRSRPHRVSRPSSSTSSPASQPTRSASPSRPIHQVHDAPESHTSMANGVISTVAPAGRVRAPPRPATTADRGSSNSVLNSSTTAVESKSVGAGLPGHAAARGVLRPQPPAVLTGHEDALSDCKLRVKELHAISLANMSRLEQWVLVHSSAPGACTLEQLNEHVEGLEAAVGKLRSKATETEELLKATNEDMMLDFHSLSSVPTKPPMEAAKSAAEAAKERVTAAFMPASIAKPSLPIASSSGRVSASSTSSSPYAAILVPPKSSATKAAAKPVQLKCLKSQLLSLDALSLSLKEACHRVYKLSRSVELLRTQLQAVQAAPEVLEALNAGPLARVVDGAGRMCQYLQRVLQQADSSAPLSSSSKVAPPAFDTNIPNQDTVQEVQEVHASSKINGEEEEVDEATAFAMNKDTGLRMKVEALLLNSYRVYEKGRIDLNWAQQLQSKLEARAVNGVAEEVQALKEGATVSVRALEALIKQLSSLKSEAATISRDLPQRLHHILDENPVKSYIFGHGRTEEGLSNPYRPGTAPAAAMTGAERGDMTVLERSLTPSRGLRGRYRAPSASPHSAARTVECVDRTLQSQLEDLLRKLEGRQPGKPVPERAWEIALSKLNFQICRDQGVFRKEYALRSLSPSKDGSPSPNKRYHSAVLNKSGSGAYSTAPERPGTAPVGSFPADSSHNSASHPVTVAAATSSLNVAIPTSSKSASNSSVSAVGSRQHLTISSKPPSTAQPHQQAHQPSAFPHTDLDDWLILEDNSPRASETGSADTDDILGVRPGQAYLPMERLKQLNVQQKRQEKRYAATISASKGMQKILEKSMPFSSSPLHWDWGSQPDPGLQLSRIMSNSLESSGSWEHTRRRQALGKSSQSAAAAAAALSRPGSSQIGGPGWRGTLNSTSPQPAGSQRIFSASSTFSGKPLLPTNPRYSSSAHRYNSKSATAKNDSSTPEHSRTQEEAMLSYPQYENTALTYNSLRSANQDLLTGLYSQYRYTSSPTLEFKAPGEGRKERAAQEQQQLSLSGAAWGAAADGPGSRPASRASQSSVRAIRMGALNEPWALDSESVDLVRPLTAGSSV</sequence>
<protein>
    <submittedName>
        <fullName evidence="3">Uncharacterized protein</fullName>
    </submittedName>
</protein>
<feature type="coiled-coil region" evidence="1">
    <location>
        <begin position="986"/>
        <end position="1013"/>
    </location>
</feature>
<dbReference type="EMBL" id="BEGY01000070">
    <property type="protein sequence ID" value="GAX81798.1"/>
    <property type="molecule type" value="Genomic_DNA"/>
</dbReference>
<feature type="region of interest" description="Disordered" evidence="2">
    <location>
        <begin position="1677"/>
        <end position="1782"/>
    </location>
</feature>
<feature type="compositionally biased region" description="Low complexity" evidence="2">
    <location>
        <begin position="196"/>
        <end position="214"/>
    </location>
</feature>
<proteinExistence type="predicted"/>
<feature type="compositionally biased region" description="Low complexity" evidence="2">
    <location>
        <begin position="840"/>
        <end position="861"/>
    </location>
</feature>
<feature type="compositionally biased region" description="Low complexity" evidence="2">
    <location>
        <begin position="1555"/>
        <end position="1572"/>
    </location>
</feature>
<accession>A0A250XFD1</accession>
<feature type="compositionally biased region" description="Polar residues" evidence="2">
    <location>
        <begin position="1721"/>
        <end position="1743"/>
    </location>
</feature>
<keyword evidence="1" id="KW-0175">Coiled coil</keyword>
<comment type="caution">
    <text evidence="3">The sequence shown here is derived from an EMBL/GenBank/DDBJ whole genome shotgun (WGS) entry which is preliminary data.</text>
</comment>
<feature type="region of interest" description="Disordered" evidence="2">
    <location>
        <begin position="1377"/>
        <end position="1399"/>
    </location>
</feature>
<feature type="compositionally biased region" description="Low complexity" evidence="2">
    <location>
        <begin position="1531"/>
        <end position="1545"/>
    </location>
</feature>
<name>A0A250XFD1_9CHLO</name>
<feature type="compositionally biased region" description="Polar residues" evidence="2">
    <location>
        <begin position="1"/>
        <end position="10"/>
    </location>
</feature>
<feature type="compositionally biased region" description="Low complexity" evidence="2">
    <location>
        <begin position="883"/>
        <end position="902"/>
    </location>
</feature>
<feature type="compositionally biased region" description="Polar residues" evidence="2">
    <location>
        <begin position="1752"/>
        <end position="1773"/>
    </location>
</feature>
<feature type="region of interest" description="Disordered" evidence="2">
    <location>
        <begin position="1529"/>
        <end position="1572"/>
    </location>
</feature>
<evidence type="ECO:0000256" key="1">
    <source>
        <dbReference type="SAM" id="Coils"/>
    </source>
</evidence>
<feature type="region of interest" description="Disordered" evidence="2">
    <location>
        <begin position="787"/>
        <end position="923"/>
    </location>
</feature>
<feature type="compositionally biased region" description="Polar residues" evidence="2">
    <location>
        <begin position="50"/>
        <end position="69"/>
    </location>
</feature>
<feature type="compositionally biased region" description="Low complexity" evidence="2">
    <location>
        <begin position="248"/>
        <end position="266"/>
    </location>
</feature>
<feature type="compositionally biased region" description="Low complexity" evidence="2">
    <location>
        <begin position="1848"/>
        <end position="1859"/>
    </location>
</feature>
<gene>
    <name evidence="3" type="ORF">CEUSTIGMA_g9226.t1</name>
</gene>
<feature type="compositionally biased region" description="Polar residues" evidence="2">
    <location>
        <begin position="789"/>
        <end position="813"/>
    </location>
</feature>
<evidence type="ECO:0000313" key="3">
    <source>
        <dbReference type="EMBL" id="GAX81798.1"/>
    </source>
</evidence>
<feature type="region of interest" description="Disordered" evidence="2">
    <location>
        <begin position="1482"/>
        <end position="1511"/>
    </location>
</feature>
<keyword evidence="4" id="KW-1185">Reference proteome</keyword>
<feature type="compositionally biased region" description="Low complexity" evidence="2">
    <location>
        <begin position="317"/>
        <end position="338"/>
    </location>
</feature>
<feature type="compositionally biased region" description="Acidic residues" evidence="2">
    <location>
        <begin position="178"/>
        <end position="195"/>
    </location>
</feature>
<feature type="compositionally biased region" description="Polar residues" evidence="2">
    <location>
        <begin position="871"/>
        <end position="880"/>
    </location>
</feature>
<feature type="compositionally biased region" description="Low complexity" evidence="2">
    <location>
        <begin position="687"/>
        <end position="708"/>
    </location>
</feature>
<feature type="compositionally biased region" description="Acidic residues" evidence="2">
    <location>
        <begin position="640"/>
        <end position="654"/>
    </location>
</feature>
<evidence type="ECO:0000313" key="4">
    <source>
        <dbReference type="Proteomes" id="UP000232323"/>
    </source>
</evidence>
<evidence type="ECO:0000256" key="2">
    <source>
        <dbReference type="SAM" id="MobiDB-lite"/>
    </source>
</evidence>
<organism evidence="3 4">
    <name type="scientific">Chlamydomonas eustigma</name>
    <dbReference type="NCBI Taxonomy" id="1157962"/>
    <lineage>
        <taxon>Eukaryota</taxon>
        <taxon>Viridiplantae</taxon>
        <taxon>Chlorophyta</taxon>
        <taxon>core chlorophytes</taxon>
        <taxon>Chlorophyceae</taxon>
        <taxon>CS clade</taxon>
        <taxon>Chlamydomonadales</taxon>
        <taxon>Chlamydomonadaceae</taxon>
        <taxon>Chlamydomonas</taxon>
    </lineage>
</organism>
<feature type="region of interest" description="Disordered" evidence="2">
    <location>
        <begin position="1836"/>
        <end position="1869"/>
    </location>
</feature>
<feature type="compositionally biased region" description="Polar residues" evidence="2">
    <location>
        <begin position="20"/>
        <end position="29"/>
    </location>
</feature>